<dbReference type="KEGG" id="peh:Spb1_21480"/>
<keyword evidence="3" id="KW-0479">Metal-binding</keyword>
<dbReference type="OrthoDB" id="9763552at2"/>
<keyword evidence="5 9" id="KW-0378">Hydrolase</keyword>
<dbReference type="Gene3D" id="3.40.720.10">
    <property type="entry name" value="Alkaline Phosphatase, subunit A"/>
    <property type="match status" value="1"/>
</dbReference>
<keyword evidence="10" id="KW-1185">Reference proteome</keyword>
<evidence type="ECO:0000259" key="8">
    <source>
        <dbReference type="Pfam" id="PF00884"/>
    </source>
</evidence>
<dbReference type="EC" id="3.1.6.6" evidence="9"/>
<organism evidence="9 10">
    <name type="scientific">Planctopirus ephydatiae</name>
    <dbReference type="NCBI Taxonomy" id="2528019"/>
    <lineage>
        <taxon>Bacteria</taxon>
        <taxon>Pseudomonadati</taxon>
        <taxon>Planctomycetota</taxon>
        <taxon>Planctomycetia</taxon>
        <taxon>Planctomycetales</taxon>
        <taxon>Planctomycetaceae</taxon>
        <taxon>Planctopirus</taxon>
    </lineage>
</organism>
<dbReference type="Pfam" id="PF00884">
    <property type="entry name" value="Sulfatase"/>
    <property type="match status" value="1"/>
</dbReference>
<accession>A0A518GNL3</accession>
<comment type="similarity">
    <text evidence="2">Belongs to the sulfatase family.</text>
</comment>
<comment type="cofactor">
    <cofactor evidence="1">
        <name>Ca(2+)</name>
        <dbReference type="ChEBI" id="CHEBI:29108"/>
    </cofactor>
</comment>
<sequence precursor="true">MNAKLLAFALFLSSLTFAHLASAAQPNILFIAIDDLRPEIGAYGVNRAVTPNIDALAAKSVRFDRAYVTYPLCLPSRASMLTGRRIDYSGPGKQREFGTLIELQQTWPASFRKAGYWTATSGKLYHGSVPKVDTAAWDVPGEMWRNGFKDWSPELMKKVVAEAGPKEVVEDFRKNGGGSGSLLYMAVDGDDDILTDGQTASIVMGYLRDRPKDKPFVICAGFSRPHMPWIAPKKYFDLYRDAKIELPKLPEGAKRDLFKEDIGSGVSKDAAQWNEGVTDDEAGELIKGYLASVSYSDAQVGRILTELKKSGQAENTIIILWGDHGYHLTEHGLWRKNTIYHVANRIPLLIHAPGKSAGVCRRIVESIDLYPTLLALTGVSVDGLRLDGRSLVPLLEKTAAEWTHPAFIHANKDHGMVNDQYRYSISNNGIEKLFDLHADPDEWQNLAAVPDQADRVKQMRAAVSEAWKGDVVTEAEPAKAKGKGKKKQ</sequence>
<evidence type="ECO:0000256" key="6">
    <source>
        <dbReference type="ARBA" id="ARBA00022837"/>
    </source>
</evidence>
<dbReference type="EMBL" id="CP036299">
    <property type="protein sequence ID" value="QDV30220.1"/>
    <property type="molecule type" value="Genomic_DNA"/>
</dbReference>
<evidence type="ECO:0000256" key="4">
    <source>
        <dbReference type="ARBA" id="ARBA00022729"/>
    </source>
</evidence>
<name>A0A518GNL3_9PLAN</name>
<evidence type="ECO:0000256" key="1">
    <source>
        <dbReference type="ARBA" id="ARBA00001913"/>
    </source>
</evidence>
<keyword evidence="4 7" id="KW-0732">Signal</keyword>
<dbReference type="PANTHER" id="PTHR45953">
    <property type="entry name" value="IDURONATE 2-SULFATASE"/>
    <property type="match status" value="1"/>
</dbReference>
<feature type="signal peptide" evidence="7">
    <location>
        <begin position="1"/>
        <end position="23"/>
    </location>
</feature>
<evidence type="ECO:0000256" key="5">
    <source>
        <dbReference type="ARBA" id="ARBA00022801"/>
    </source>
</evidence>
<evidence type="ECO:0000313" key="9">
    <source>
        <dbReference type="EMBL" id="QDV30220.1"/>
    </source>
</evidence>
<gene>
    <name evidence="9" type="primary">betC_3</name>
    <name evidence="9" type="ORF">Spb1_21480</name>
</gene>
<dbReference type="GO" id="GO:0047753">
    <property type="term" value="F:choline-sulfatase activity"/>
    <property type="evidence" value="ECO:0007669"/>
    <property type="project" value="UniProtKB-EC"/>
</dbReference>
<dbReference type="GO" id="GO:0005737">
    <property type="term" value="C:cytoplasm"/>
    <property type="evidence" value="ECO:0007669"/>
    <property type="project" value="TreeGrafter"/>
</dbReference>
<dbReference type="InterPro" id="IPR000917">
    <property type="entry name" value="Sulfatase_N"/>
</dbReference>
<dbReference type="GO" id="GO:0046872">
    <property type="term" value="F:metal ion binding"/>
    <property type="evidence" value="ECO:0007669"/>
    <property type="project" value="UniProtKB-KW"/>
</dbReference>
<evidence type="ECO:0000313" key="10">
    <source>
        <dbReference type="Proteomes" id="UP000315349"/>
    </source>
</evidence>
<protein>
    <submittedName>
        <fullName evidence="9">Choline-sulfatase</fullName>
        <ecNumber evidence="9">3.1.6.6</ecNumber>
    </submittedName>
</protein>
<proteinExistence type="inferred from homology"/>
<dbReference type="RefSeq" id="WP_145299232.1">
    <property type="nucleotide sequence ID" value="NZ_CP036299.1"/>
</dbReference>
<feature type="chain" id="PRO_5022171190" evidence="7">
    <location>
        <begin position="24"/>
        <end position="488"/>
    </location>
</feature>
<dbReference type="AlphaFoldDB" id="A0A518GNL3"/>
<dbReference type="Proteomes" id="UP000315349">
    <property type="component" value="Chromosome"/>
</dbReference>
<reference evidence="9 10" key="1">
    <citation type="submission" date="2019-02" db="EMBL/GenBank/DDBJ databases">
        <title>Deep-cultivation of Planctomycetes and their phenomic and genomic characterization uncovers novel biology.</title>
        <authorList>
            <person name="Wiegand S."/>
            <person name="Jogler M."/>
            <person name="Boedeker C."/>
            <person name="Pinto D."/>
            <person name="Vollmers J."/>
            <person name="Rivas-Marin E."/>
            <person name="Kohn T."/>
            <person name="Peeters S.H."/>
            <person name="Heuer A."/>
            <person name="Rast P."/>
            <person name="Oberbeckmann S."/>
            <person name="Bunk B."/>
            <person name="Jeske O."/>
            <person name="Meyerdierks A."/>
            <person name="Storesund J.E."/>
            <person name="Kallscheuer N."/>
            <person name="Luecker S."/>
            <person name="Lage O.M."/>
            <person name="Pohl T."/>
            <person name="Merkel B.J."/>
            <person name="Hornburger P."/>
            <person name="Mueller R.-W."/>
            <person name="Bruemmer F."/>
            <person name="Labrenz M."/>
            <person name="Spormann A.M."/>
            <person name="Op den Camp H."/>
            <person name="Overmann J."/>
            <person name="Amann R."/>
            <person name="Jetten M.S.M."/>
            <person name="Mascher T."/>
            <person name="Medema M.H."/>
            <person name="Devos D.P."/>
            <person name="Kaster A.-K."/>
            <person name="Ovreas L."/>
            <person name="Rohde M."/>
            <person name="Galperin M.Y."/>
            <person name="Jogler C."/>
        </authorList>
    </citation>
    <scope>NUCLEOTIDE SEQUENCE [LARGE SCALE GENOMIC DNA]</scope>
    <source>
        <strain evidence="9 10">Spb1</strain>
    </source>
</reference>
<keyword evidence="6" id="KW-0106">Calcium</keyword>
<evidence type="ECO:0000256" key="7">
    <source>
        <dbReference type="SAM" id="SignalP"/>
    </source>
</evidence>
<evidence type="ECO:0000256" key="2">
    <source>
        <dbReference type="ARBA" id="ARBA00008779"/>
    </source>
</evidence>
<dbReference type="InterPro" id="IPR035874">
    <property type="entry name" value="IDS"/>
</dbReference>
<dbReference type="PANTHER" id="PTHR45953:SF1">
    <property type="entry name" value="IDURONATE 2-SULFATASE"/>
    <property type="match status" value="1"/>
</dbReference>
<evidence type="ECO:0000256" key="3">
    <source>
        <dbReference type="ARBA" id="ARBA00022723"/>
    </source>
</evidence>
<feature type="domain" description="Sulfatase N-terminal" evidence="8">
    <location>
        <begin position="26"/>
        <end position="379"/>
    </location>
</feature>
<dbReference type="InterPro" id="IPR017850">
    <property type="entry name" value="Alkaline_phosphatase_core_sf"/>
</dbReference>
<dbReference type="CDD" id="cd16030">
    <property type="entry name" value="iduronate-2-sulfatase"/>
    <property type="match status" value="1"/>
</dbReference>
<dbReference type="GO" id="GO:0004423">
    <property type="term" value="F:iduronate-2-sulfatase activity"/>
    <property type="evidence" value="ECO:0007669"/>
    <property type="project" value="InterPro"/>
</dbReference>
<dbReference type="SUPFAM" id="SSF53649">
    <property type="entry name" value="Alkaline phosphatase-like"/>
    <property type="match status" value="1"/>
</dbReference>